<dbReference type="PROSITE" id="PS50026">
    <property type="entry name" value="EGF_3"/>
    <property type="match status" value="1"/>
</dbReference>
<feature type="active site" description="Charge relay system" evidence="18">
    <location>
        <position position="528"/>
    </location>
</feature>
<dbReference type="InterPro" id="IPR001881">
    <property type="entry name" value="EGF-like_Ca-bd_dom"/>
</dbReference>
<dbReference type="PRINTS" id="PR00722">
    <property type="entry name" value="CHYMOTRYPSIN"/>
</dbReference>
<feature type="active site" description="Charge relay system" evidence="18">
    <location>
        <position position="625"/>
    </location>
</feature>
<feature type="disulfide bond" evidence="19 23">
    <location>
        <begin position="140"/>
        <end position="150"/>
    </location>
</feature>
<feature type="binding site" evidence="21">
    <location>
        <position position="152"/>
    </location>
    <ligand>
        <name>Ca(2+)</name>
        <dbReference type="ChEBI" id="CHEBI:29108"/>
        <label>2</label>
    </ligand>
</feature>
<evidence type="ECO:0000256" key="19">
    <source>
        <dbReference type="PIRSR" id="PIRSR001155-2"/>
    </source>
</evidence>
<keyword evidence="12 21" id="KW-0106">Calcium</keyword>
<feature type="disulfide bond" evidence="19">
    <location>
        <begin position="146"/>
        <end position="159"/>
    </location>
</feature>
<dbReference type="CDD" id="cd00041">
    <property type="entry name" value="CUB"/>
    <property type="match status" value="2"/>
</dbReference>
<keyword evidence="16" id="KW-0325">Glycoprotein</keyword>
<dbReference type="PROSITE" id="PS50923">
    <property type="entry name" value="SUSHI"/>
    <property type="match status" value="2"/>
</dbReference>
<keyword evidence="4" id="KW-0399">Innate immunity</keyword>
<feature type="disulfide bond" evidence="19">
    <location>
        <begin position="387"/>
        <end position="421"/>
    </location>
</feature>
<comment type="caution">
    <text evidence="23">Lacks conserved residue(s) required for the propagation of feature annotation.</text>
</comment>
<dbReference type="PROSITE" id="PS00135">
    <property type="entry name" value="TRYPSIN_SER"/>
    <property type="match status" value="1"/>
</dbReference>
<dbReference type="InterPro" id="IPR033116">
    <property type="entry name" value="TRYPSIN_SER"/>
</dbReference>
<dbReference type="Gene3D" id="2.10.25.10">
    <property type="entry name" value="Laminin"/>
    <property type="match status" value="1"/>
</dbReference>
<dbReference type="PROSITE" id="PS00010">
    <property type="entry name" value="ASX_HYDROXYL"/>
    <property type="match status" value="1"/>
</dbReference>
<dbReference type="CDD" id="cd00190">
    <property type="entry name" value="Tryp_SPc"/>
    <property type="match status" value="1"/>
</dbReference>
<dbReference type="InterPro" id="IPR035914">
    <property type="entry name" value="Sperma_CUB_dom_sf"/>
</dbReference>
<evidence type="ECO:0000256" key="21">
    <source>
        <dbReference type="PIRSR" id="PIRSR001155-4"/>
    </source>
</evidence>
<dbReference type="GO" id="GO:0004252">
    <property type="term" value="F:serine-type endopeptidase activity"/>
    <property type="evidence" value="ECO:0007669"/>
    <property type="project" value="InterPro"/>
</dbReference>
<dbReference type="PIRSF" id="PIRSF001155">
    <property type="entry name" value="C1r_C1s_MASP"/>
    <property type="match status" value="1"/>
</dbReference>
<dbReference type="SMART" id="SM00042">
    <property type="entry name" value="CUB"/>
    <property type="match status" value="2"/>
</dbReference>
<dbReference type="InterPro" id="IPR001254">
    <property type="entry name" value="Trypsin_dom"/>
</dbReference>
<feature type="disulfide bond" evidence="19">
    <location>
        <begin position="621"/>
        <end position="653"/>
    </location>
</feature>
<dbReference type="InterPro" id="IPR000436">
    <property type="entry name" value="Sushi_SCR_CCP_dom"/>
</dbReference>
<evidence type="ECO:0000259" key="27">
    <source>
        <dbReference type="PROSITE" id="PS50026"/>
    </source>
</evidence>
<evidence type="ECO:0000256" key="8">
    <source>
        <dbReference type="ARBA" id="ARBA00022729"/>
    </source>
</evidence>
<dbReference type="GO" id="GO:0006958">
    <property type="term" value="P:complement activation, classical pathway"/>
    <property type="evidence" value="ECO:0007669"/>
    <property type="project" value="UniProtKB-KW"/>
</dbReference>
<dbReference type="Pfam" id="PF07645">
    <property type="entry name" value="EGF_CA"/>
    <property type="match status" value="1"/>
</dbReference>
<dbReference type="SUPFAM" id="SSF57535">
    <property type="entry name" value="Complement control module/SCR domain"/>
    <property type="match status" value="2"/>
</dbReference>
<organism evidence="30">
    <name type="scientific">Squalus acanthias</name>
    <name type="common">Spiny dogfish</name>
    <dbReference type="NCBI Taxonomy" id="7797"/>
    <lineage>
        <taxon>Eukaryota</taxon>
        <taxon>Metazoa</taxon>
        <taxon>Chordata</taxon>
        <taxon>Craniata</taxon>
        <taxon>Vertebrata</taxon>
        <taxon>Chondrichthyes</taxon>
        <taxon>Elasmobranchii</taxon>
        <taxon>Squalomorphii</taxon>
        <taxon>Squaliformes</taxon>
        <taxon>Squalidae</taxon>
        <taxon>Squalus</taxon>
    </lineage>
</organism>
<keyword evidence="8 25" id="KW-0732">Signal</keyword>
<evidence type="ECO:0000256" key="22">
    <source>
        <dbReference type="PROSITE-ProRule" id="PRU00059"/>
    </source>
</evidence>
<evidence type="ECO:0000256" key="25">
    <source>
        <dbReference type="SAM" id="SignalP"/>
    </source>
</evidence>
<keyword evidence="6" id="KW-0645">Protease</keyword>
<keyword evidence="13" id="KW-0391">Immunity</keyword>
<feature type="domain" description="CUB" evidence="26">
    <location>
        <begin position="178"/>
        <end position="290"/>
    </location>
</feature>
<reference evidence="30" key="1">
    <citation type="submission" date="2010-06" db="EMBL/GenBank/DDBJ databases">
        <title>The MASP family of proteins arose early in gnathostome evolution.</title>
        <authorList>
            <person name="Dooley H."/>
            <person name="Buckingham E.B."/>
            <person name="Criscitiello M.F."/>
            <person name="Zhang Y.-A."/>
            <person name="Flajnik M.F."/>
        </authorList>
    </citation>
    <scope>NUCLEOTIDE SEQUENCE</scope>
</reference>
<dbReference type="InterPro" id="IPR000859">
    <property type="entry name" value="CUB_dom"/>
</dbReference>
<dbReference type="InterPro" id="IPR043504">
    <property type="entry name" value="Peptidase_S1_PA_chymotrypsin"/>
</dbReference>
<gene>
    <name evidence="30" type="primary">C1s</name>
</gene>
<dbReference type="SMART" id="SM00020">
    <property type="entry name" value="Tryp_SPc"/>
    <property type="match status" value="1"/>
</dbReference>
<dbReference type="GO" id="GO:0006508">
    <property type="term" value="P:proteolysis"/>
    <property type="evidence" value="ECO:0007669"/>
    <property type="project" value="UniProtKB-KW"/>
</dbReference>
<dbReference type="SUPFAM" id="SSF50494">
    <property type="entry name" value="Trypsin-like serine proteases"/>
    <property type="match status" value="1"/>
</dbReference>
<feature type="domain" description="Peptidase S1" evidence="28">
    <location>
        <begin position="437"/>
        <end position="674"/>
    </location>
</feature>
<feature type="disulfide bond" evidence="19">
    <location>
        <begin position="294"/>
        <end position="343"/>
    </location>
</feature>
<keyword evidence="14" id="KW-0180">Complement pathway</keyword>
<dbReference type="GO" id="GO:0005615">
    <property type="term" value="C:extracellular space"/>
    <property type="evidence" value="ECO:0007669"/>
    <property type="project" value="TreeGrafter"/>
</dbReference>
<evidence type="ECO:0000256" key="24">
    <source>
        <dbReference type="PROSITE-ProRule" id="PRU00302"/>
    </source>
</evidence>
<dbReference type="FunFam" id="2.40.10.10:FF:000054">
    <property type="entry name" value="Complement C1r subcomponent"/>
    <property type="match status" value="1"/>
</dbReference>
<evidence type="ECO:0000256" key="17">
    <source>
        <dbReference type="ARBA" id="ARBA00023278"/>
    </source>
</evidence>
<feature type="binding site" evidence="21">
    <location>
        <position position="238"/>
    </location>
    <ligand>
        <name>Ca(2+)</name>
        <dbReference type="ChEBI" id="CHEBI:29108"/>
        <label>3</label>
    </ligand>
</feature>
<feature type="binding site" evidence="21">
    <location>
        <position position="228"/>
    </location>
    <ligand>
        <name>Ca(2+)</name>
        <dbReference type="ChEBI" id="CHEBI:29108"/>
        <label>3</label>
    </ligand>
</feature>
<dbReference type="EMBL" id="HM566088">
    <property type="protein sequence ID" value="AEB61475.1"/>
    <property type="molecule type" value="mRNA"/>
</dbReference>
<dbReference type="AlphaFoldDB" id="H9LDW9"/>
<keyword evidence="5 24" id="KW-0768">Sushi</keyword>
<dbReference type="InterPro" id="IPR024175">
    <property type="entry name" value="Pept_S1A_C1r/C1S/mannan-bd"/>
</dbReference>
<dbReference type="GO" id="GO:0045087">
    <property type="term" value="P:innate immune response"/>
    <property type="evidence" value="ECO:0007669"/>
    <property type="project" value="UniProtKB-KW"/>
</dbReference>
<evidence type="ECO:0000256" key="23">
    <source>
        <dbReference type="PROSITE-ProRule" id="PRU00076"/>
    </source>
</evidence>
<feature type="active site" description="Charge relay system" evidence="18">
    <location>
        <position position="477"/>
    </location>
</feature>
<dbReference type="PANTHER" id="PTHR24255:SF18">
    <property type="entry name" value="COMPLEMENT C1S SUBCOMPONENT"/>
    <property type="match status" value="1"/>
</dbReference>
<dbReference type="MEROPS" id="S01.210"/>
<feature type="domain" description="EGF-like" evidence="27">
    <location>
        <begin position="136"/>
        <end position="175"/>
    </location>
</feature>
<feature type="binding site" evidence="21">
    <location>
        <position position="73"/>
    </location>
    <ligand>
        <name>Ca(2+)</name>
        <dbReference type="ChEBI" id="CHEBI:29108"/>
        <label>1</label>
    </ligand>
</feature>
<name>H9LDW9_SQUAC</name>
<sequence>MEMWLALFLLLLPPASCTISLEGLQGQFASLEYPQGYPNDASQSWEIEVPRGYGIKFSFTHIDIEPSPDCAYDNVQIFSDEALYPPICGTWSRGGKRFQFPQEYYTSGNWMRVTFKSDFSNEERYAGFSAYYTAVDINECEESDPCSHFCNNFIGGFYCSCRPGYFLQENRRICGVQCSGEVFTQFKGIITSPNYPEAYAENSNCHYRIQIEQGFELILKFADEFDVEGDPSNGCTSDVLKVTTGVKEYGPFCGSQAPVVSGLMPNVVEITFSSNDQGERKGWKIMYSSTAKQCPVDILKHNIVQPKKLEYDYKDAVRVRCEPGFELFDEQRNHHVGSATVHCQKDGTWNSSLYSCRPVDCGPPVTLSNGNANFTSTVYKFRNMYSCEEPYYKLEGNALFECSAKADWVTTESGDNTLPKCKPVCGKSAISADTGRIFGGKRAKPGYFPWQVRLVTSDGHMGGGALISDGWVLTAAHLFDGSLQTEVRGGIVDLRNARPENRYPAKQAIVHPDYRKEASGREPNFDHDVALVKLQKKVKLGPSVSPVCLPSAGGVHPPELGKLGYIAGWGKTEERNLAINLQYAEVPVVSMNKCEQASYKGKKPIFTSNMICAGAQGTDSCQGDSGGPYVFSDPLDPSRHLVRGIVSFGPQQCGSYGVYTHVGQYLDWIEKTMEEHESDEVVT</sequence>
<evidence type="ECO:0000256" key="14">
    <source>
        <dbReference type="ARBA" id="ARBA00022875"/>
    </source>
</evidence>
<feature type="binding site" evidence="21">
    <location>
        <position position="118"/>
    </location>
    <ligand>
        <name>Ca(2+)</name>
        <dbReference type="ChEBI" id="CHEBI:29108"/>
        <label>1</label>
    </ligand>
</feature>
<evidence type="ECO:0000256" key="15">
    <source>
        <dbReference type="ARBA" id="ARBA00023157"/>
    </source>
</evidence>
<dbReference type="SUPFAM" id="SSF57196">
    <property type="entry name" value="EGF/Laminin"/>
    <property type="match status" value="1"/>
</dbReference>
<keyword evidence="9" id="KW-0677">Repeat</keyword>
<feature type="domain" description="Sushi" evidence="29">
    <location>
        <begin position="359"/>
        <end position="423"/>
    </location>
</feature>
<dbReference type="Pfam" id="PF00431">
    <property type="entry name" value="CUB"/>
    <property type="match status" value="2"/>
</dbReference>
<evidence type="ECO:0000256" key="12">
    <source>
        <dbReference type="ARBA" id="ARBA00022837"/>
    </source>
</evidence>
<feature type="binding site" evidence="21">
    <location>
        <position position="139"/>
    </location>
    <ligand>
        <name>Ca(2+)</name>
        <dbReference type="ChEBI" id="CHEBI:29108"/>
        <label>2</label>
    </ligand>
</feature>
<dbReference type="FunFam" id="2.60.120.290:FF:000012">
    <property type="entry name" value="mannan-binding lectin serine protease 1 isoform X1"/>
    <property type="match status" value="1"/>
</dbReference>
<keyword evidence="17 20" id="KW-0379">Hydroxylation</keyword>
<dbReference type="PANTHER" id="PTHR24255">
    <property type="entry name" value="COMPLEMENT COMPONENT 1, S SUBCOMPONENT-RELATED"/>
    <property type="match status" value="1"/>
</dbReference>
<dbReference type="Gene3D" id="2.40.10.10">
    <property type="entry name" value="Trypsin-like serine proteases"/>
    <property type="match status" value="1"/>
</dbReference>
<evidence type="ECO:0000256" key="9">
    <source>
        <dbReference type="ARBA" id="ARBA00022737"/>
    </source>
</evidence>
<dbReference type="GO" id="GO:0005509">
    <property type="term" value="F:calcium ion binding"/>
    <property type="evidence" value="ECO:0007669"/>
    <property type="project" value="InterPro"/>
</dbReference>
<dbReference type="PROSITE" id="PS50240">
    <property type="entry name" value="TRYPSIN_DOM"/>
    <property type="match status" value="1"/>
</dbReference>
<dbReference type="SMART" id="SM00179">
    <property type="entry name" value="EGF_CA"/>
    <property type="match status" value="1"/>
</dbReference>
<feature type="disulfide bond" evidence="19">
    <location>
        <begin position="361"/>
        <end position="402"/>
    </location>
</feature>
<evidence type="ECO:0000256" key="10">
    <source>
        <dbReference type="ARBA" id="ARBA00022801"/>
    </source>
</evidence>
<evidence type="ECO:0000256" key="3">
    <source>
        <dbReference type="ARBA" id="ARBA00022536"/>
    </source>
</evidence>
<evidence type="ECO:0000256" key="4">
    <source>
        <dbReference type="ARBA" id="ARBA00022588"/>
    </source>
</evidence>
<evidence type="ECO:0000256" key="2">
    <source>
        <dbReference type="ARBA" id="ARBA00022525"/>
    </source>
</evidence>
<feature type="binding site" evidence="21">
    <location>
        <position position="120"/>
    </location>
    <ligand>
        <name>Ca(2+)</name>
        <dbReference type="ChEBI" id="CHEBI:29108"/>
        <label>1</label>
    </ligand>
</feature>
<keyword evidence="7 21" id="KW-0479">Metal-binding</keyword>
<evidence type="ECO:0000256" key="1">
    <source>
        <dbReference type="ARBA" id="ARBA00004613"/>
    </source>
</evidence>
<dbReference type="FunFam" id="2.60.120.290:FF:000006">
    <property type="entry name" value="Mannan-binding lectin serine protease 1"/>
    <property type="match status" value="1"/>
</dbReference>
<feature type="chain" id="PRO_5003621181" evidence="25">
    <location>
        <begin position="18"/>
        <end position="683"/>
    </location>
</feature>
<evidence type="ECO:0000256" key="16">
    <source>
        <dbReference type="ARBA" id="ARBA00023180"/>
    </source>
</evidence>
<dbReference type="InterPro" id="IPR001314">
    <property type="entry name" value="Peptidase_S1A"/>
</dbReference>
<feature type="binding site" evidence="21">
    <location>
        <position position="156"/>
    </location>
    <ligand>
        <name>Ca(2+)</name>
        <dbReference type="ChEBI" id="CHEBI:29108"/>
        <label>2</label>
    </ligand>
</feature>
<feature type="disulfide bond" evidence="19 22">
    <location>
        <begin position="178"/>
        <end position="205"/>
    </location>
</feature>
<feature type="modified residue" description="(3R)-3-hydroxyasparagine" evidence="20">
    <location>
        <position position="152"/>
    </location>
</feature>
<dbReference type="PROSITE" id="PS01180">
    <property type="entry name" value="CUB"/>
    <property type="match status" value="2"/>
</dbReference>
<feature type="binding site" evidence="21">
    <location>
        <position position="136"/>
    </location>
    <ligand>
        <name>Ca(2+)</name>
        <dbReference type="ChEBI" id="CHEBI:29108"/>
        <label>2</label>
    </ligand>
</feature>
<keyword evidence="2" id="KW-0964">Secreted</keyword>
<dbReference type="PROSITE" id="PS01187">
    <property type="entry name" value="EGF_CA"/>
    <property type="match status" value="1"/>
</dbReference>
<dbReference type="Pfam" id="PF00089">
    <property type="entry name" value="Trypsin"/>
    <property type="match status" value="1"/>
</dbReference>
<dbReference type="InterPro" id="IPR009003">
    <property type="entry name" value="Peptidase_S1_PA"/>
</dbReference>
<comment type="subcellular location">
    <subcellularLocation>
        <location evidence="1">Secreted</location>
    </subcellularLocation>
</comment>
<evidence type="ECO:0000256" key="6">
    <source>
        <dbReference type="ARBA" id="ARBA00022670"/>
    </source>
</evidence>
<keyword evidence="15 19" id="KW-1015">Disulfide bond</keyword>
<dbReference type="InterPro" id="IPR000152">
    <property type="entry name" value="EGF-type_Asp/Asn_hydroxyl_site"/>
</dbReference>
<dbReference type="InterPro" id="IPR018097">
    <property type="entry name" value="EGF_Ca-bd_CS"/>
</dbReference>
<feature type="domain" description="CUB" evidence="26">
    <location>
        <begin position="17"/>
        <end position="135"/>
    </location>
</feature>
<feature type="disulfide bond" description="Interchain (between heavy and light chains)" evidence="19">
    <location>
        <begin position="425"/>
        <end position="548"/>
    </location>
</feature>
<dbReference type="PROSITE" id="PS01186">
    <property type="entry name" value="EGF_2"/>
    <property type="match status" value="1"/>
</dbReference>
<evidence type="ECO:0000256" key="11">
    <source>
        <dbReference type="ARBA" id="ARBA00022825"/>
    </source>
</evidence>
<evidence type="ECO:0000256" key="18">
    <source>
        <dbReference type="PIRSR" id="PIRSR001155-1"/>
    </source>
</evidence>
<feature type="signal peptide" evidence="25">
    <location>
        <begin position="1"/>
        <end position="17"/>
    </location>
</feature>
<evidence type="ECO:0000256" key="13">
    <source>
        <dbReference type="ARBA" id="ARBA00022859"/>
    </source>
</evidence>
<evidence type="ECO:0000256" key="5">
    <source>
        <dbReference type="ARBA" id="ARBA00022659"/>
    </source>
</evidence>
<dbReference type="Gene3D" id="2.60.120.290">
    <property type="entry name" value="Spermadhesin, CUB domain"/>
    <property type="match status" value="2"/>
</dbReference>
<dbReference type="FunFam" id="2.10.25.10:FF:000059">
    <property type="entry name" value="Mannan-binding lectin serine protease 1"/>
    <property type="match status" value="1"/>
</dbReference>
<accession>H9LDW9</accession>
<dbReference type="CDD" id="cd00054">
    <property type="entry name" value="EGF_CA"/>
    <property type="match status" value="1"/>
</dbReference>
<keyword evidence="3 23" id="KW-0245">EGF-like domain</keyword>
<proteinExistence type="evidence at transcript level"/>
<evidence type="ECO:0000313" key="30">
    <source>
        <dbReference type="EMBL" id="AEB61475.1"/>
    </source>
</evidence>
<feature type="disulfide bond" evidence="19">
    <location>
        <begin position="594"/>
        <end position="612"/>
    </location>
</feature>
<feature type="disulfide bond" evidence="19">
    <location>
        <begin position="70"/>
        <end position="88"/>
    </location>
</feature>
<feature type="disulfide bond" evidence="19">
    <location>
        <begin position="321"/>
        <end position="356"/>
    </location>
</feature>
<dbReference type="InterPro" id="IPR000742">
    <property type="entry name" value="EGF"/>
</dbReference>
<dbReference type="SUPFAM" id="SSF49854">
    <property type="entry name" value="Spermadhesin, CUB domain"/>
    <property type="match status" value="2"/>
</dbReference>
<feature type="domain" description="Sushi" evidence="29">
    <location>
        <begin position="292"/>
        <end position="358"/>
    </location>
</feature>
<dbReference type="Gene3D" id="2.10.70.10">
    <property type="entry name" value="Complement Module, domain 1"/>
    <property type="match status" value="2"/>
</dbReference>
<feature type="disulfide bond" evidence="19">
    <location>
        <begin position="161"/>
        <end position="174"/>
    </location>
</feature>
<protein>
    <submittedName>
        <fullName evidence="30">Complement protein 1S</fullName>
    </submittedName>
</protein>
<feature type="disulfide bond" evidence="19">
    <location>
        <begin position="235"/>
        <end position="253"/>
    </location>
</feature>
<keyword evidence="10" id="KW-0378">Hydrolase</keyword>
<evidence type="ECO:0000256" key="7">
    <source>
        <dbReference type="ARBA" id="ARBA00022723"/>
    </source>
</evidence>
<keyword evidence="11" id="KW-0720">Serine protease</keyword>
<dbReference type="SMART" id="SM00181">
    <property type="entry name" value="EGF"/>
    <property type="match status" value="1"/>
</dbReference>
<evidence type="ECO:0000259" key="29">
    <source>
        <dbReference type="PROSITE" id="PS50923"/>
    </source>
</evidence>
<dbReference type="CDD" id="cd00033">
    <property type="entry name" value="CCP"/>
    <property type="match status" value="2"/>
</dbReference>
<dbReference type="InterPro" id="IPR049883">
    <property type="entry name" value="NOTCH1_EGF-like"/>
</dbReference>
<dbReference type="InterPro" id="IPR035976">
    <property type="entry name" value="Sushi/SCR/CCP_sf"/>
</dbReference>
<evidence type="ECO:0000259" key="28">
    <source>
        <dbReference type="PROSITE" id="PS50240"/>
    </source>
</evidence>
<evidence type="ECO:0000256" key="20">
    <source>
        <dbReference type="PIRSR" id="PIRSR001155-3"/>
    </source>
</evidence>
<comment type="PTM">
    <text evidence="20">The iron and 2-oxoglutarate dependent 3-hydroxylation of aspartate and asparagine is (R) stereospecific within EGF domains.</text>
</comment>
<dbReference type="Pfam" id="PF00084">
    <property type="entry name" value="Sushi"/>
    <property type="match status" value="1"/>
</dbReference>
<dbReference type="SMART" id="SM00032">
    <property type="entry name" value="CCP"/>
    <property type="match status" value="2"/>
</dbReference>
<evidence type="ECO:0000259" key="26">
    <source>
        <dbReference type="PROSITE" id="PS01180"/>
    </source>
</evidence>
<feature type="binding site" evidence="21">
    <location>
        <position position="65"/>
    </location>
    <ligand>
        <name>Ca(2+)</name>
        <dbReference type="ChEBI" id="CHEBI:29108"/>
        <label>1</label>
    </ligand>
</feature>